<gene>
    <name evidence="1" type="ORF">ILEXP_LOCUS52425</name>
</gene>
<proteinExistence type="predicted"/>
<organism evidence="1 2">
    <name type="scientific">Ilex paraguariensis</name>
    <name type="common">yerba mate</name>
    <dbReference type="NCBI Taxonomy" id="185542"/>
    <lineage>
        <taxon>Eukaryota</taxon>
        <taxon>Viridiplantae</taxon>
        <taxon>Streptophyta</taxon>
        <taxon>Embryophyta</taxon>
        <taxon>Tracheophyta</taxon>
        <taxon>Spermatophyta</taxon>
        <taxon>Magnoliopsida</taxon>
        <taxon>eudicotyledons</taxon>
        <taxon>Gunneridae</taxon>
        <taxon>Pentapetalae</taxon>
        <taxon>asterids</taxon>
        <taxon>campanulids</taxon>
        <taxon>Aquifoliales</taxon>
        <taxon>Aquifoliaceae</taxon>
        <taxon>Ilex</taxon>
    </lineage>
</organism>
<name>A0ABC8UN26_9AQUA</name>
<evidence type="ECO:0000313" key="1">
    <source>
        <dbReference type="EMBL" id="CAK9182287.1"/>
    </source>
</evidence>
<dbReference type="Proteomes" id="UP001642360">
    <property type="component" value="Unassembled WGS sequence"/>
</dbReference>
<evidence type="ECO:0000313" key="2">
    <source>
        <dbReference type="Proteomes" id="UP001642360"/>
    </source>
</evidence>
<reference evidence="1 2" key="1">
    <citation type="submission" date="2024-02" db="EMBL/GenBank/DDBJ databases">
        <authorList>
            <person name="Vignale AGUSTIN F."/>
            <person name="Sosa J E."/>
            <person name="Modenutti C."/>
        </authorList>
    </citation>
    <scope>NUCLEOTIDE SEQUENCE [LARGE SCALE GENOMIC DNA]</scope>
</reference>
<accession>A0ABC8UN26</accession>
<protein>
    <submittedName>
        <fullName evidence="1">Uncharacterized protein</fullName>
    </submittedName>
</protein>
<feature type="non-terminal residue" evidence="1">
    <location>
        <position position="1"/>
    </location>
</feature>
<dbReference type="EMBL" id="CAUOFW020008291">
    <property type="protein sequence ID" value="CAK9182287.1"/>
    <property type="molecule type" value="Genomic_DNA"/>
</dbReference>
<comment type="caution">
    <text evidence="1">The sequence shown here is derived from an EMBL/GenBank/DDBJ whole genome shotgun (WGS) entry which is preliminary data.</text>
</comment>
<keyword evidence="2" id="KW-1185">Reference proteome</keyword>
<dbReference type="AlphaFoldDB" id="A0ABC8UN26"/>
<sequence>EGDKVLPLGPCLTAVLSRKDSLPTTRGKNPRARICLLERLAHQAYPSVTHVETLGRG</sequence>